<feature type="signal peptide" evidence="1">
    <location>
        <begin position="1"/>
        <end position="25"/>
    </location>
</feature>
<organism evidence="3 4">
    <name type="scientific">Pseudooceanicola antarcticus</name>
    <dbReference type="NCBI Taxonomy" id="1247613"/>
    <lineage>
        <taxon>Bacteria</taxon>
        <taxon>Pseudomonadati</taxon>
        <taxon>Pseudomonadota</taxon>
        <taxon>Alphaproteobacteria</taxon>
        <taxon>Rhodobacterales</taxon>
        <taxon>Paracoccaceae</taxon>
        <taxon>Pseudooceanicola</taxon>
    </lineage>
</organism>
<dbReference type="AlphaFoldDB" id="A0A285J7C5"/>
<dbReference type="Proteomes" id="UP000231702">
    <property type="component" value="Unassembled WGS sequence"/>
</dbReference>
<evidence type="ECO:0000313" key="5">
    <source>
        <dbReference type="Proteomes" id="UP000231702"/>
    </source>
</evidence>
<reference evidence="2 5" key="2">
    <citation type="journal article" date="2018" name="Int. J. Syst. Evol. Microbiol.">
        <title>Pseudooceanicola lipolyticus sp. nov., a marine alphaproteobacterium, reclassification of Oceanicola flagellatus as Pseudooceanicola flagellatus comb. nov. and emended description of the genus Pseudooceanicola.</title>
        <authorList>
            <person name="Huang M.-M."/>
            <person name="Guo L.-L."/>
            <person name="Wu Y.-H."/>
            <person name="Lai Q.-L."/>
            <person name="Shao Z.-Z."/>
            <person name="Wang C.-S."/>
            <person name="Wu M."/>
            <person name="Xu X.-W."/>
        </authorList>
    </citation>
    <scope>NUCLEOTIDE SEQUENCE [LARGE SCALE GENOMIC DNA]</scope>
    <source>
        <strain evidence="2 5">Ar-45</strain>
    </source>
</reference>
<accession>A0A285J7C5</accession>
<evidence type="ECO:0000256" key="1">
    <source>
        <dbReference type="SAM" id="SignalP"/>
    </source>
</evidence>
<dbReference type="RefSeq" id="WP_097146922.1">
    <property type="nucleotide sequence ID" value="NZ_OBEA01000006.1"/>
</dbReference>
<evidence type="ECO:0000313" key="3">
    <source>
        <dbReference type="EMBL" id="SNY56240.1"/>
    </source>
</evidence>
<name>A0A285J7C5_9RHOB</name>
<dbReference type="EMBL" id="OBEA01000006">
    <property type="protein sequence ID" value="SNY56240.1"/>
    <property type="molecule type" value="Genomic_DNA"/>
</dbReference>
<dbReference type="OrthoDB" id="7873550at2"/>
<gene>
    <name evidence="2" type="ORF">CVM39_17090</name>
    <name evidence="3" type="ORF">SAMN06297129_3232</name>
</gene>
<dbReference type="EMBL" id="PGTD01000018">
    <property type="protein sequence ID" value="PJE27038.1"/>
    <property type="molecule type" value="Genomic_DNA"/>
</dbReference>
<keyword evidence="1" id="KW-0732">Signal</keyword>
<evidence type="ECO:0000313" key="4">
    <source>
        <dbReference type="Proteomes" id="UP000231655"/>
    </source>
</evidence>
<sequence>MKPFSCLAAFLSVLWLSLLPAIAGAQDLPPSQWLLSLWGQTAHYAPPPWVRSRELEQEVEIFRQQGVNPNGVETFIYEYIPEGERFEDWSELYAIYAERRGGVEIEEAVIGIYGIFANACEEALYQEIEAPSRDRAHFAIYCTRYIARREYGEVAVFSVVSTGELLVRNYYEKRLPAFSRVSLNHGPPLPVAELEKAIATVRRFEVK</sequence>
<dbReference type="Proteomes" id="UP000231655">
    <property type="component" value="Unassembled WGS sequence"/>
</dbReference>
<keyword evidence="5" id="KW-1185">Reference proteome</keyword>
<proteinExistence type="predicted"/>
<evidence type="ECO:0000313" key="2">
    <source>
        <dbReference type="EMBL" id="PJE27038.1"/>
    </source>
</evidence>
<protein>
    <submittedName>
        <fullName evidence="3">Uncharacterized protein</fullName>
    </submittedName>
</protein>
<feature type="chain" id="PRO_5013148651" evidence="1">
    <location>
        <begin position="26"/>
        <end position="207"/>
    </location>
</feature>
<reference evidence="3 4" key="1">
    <citation type="submission" date="2017-09" db="EMBL/GenBank/DDBJ databases">
        <authorList>
            <person name="Ehlers B."/>
            <person name="Leendertz F.H."/>
        </authorList>
    </citation>
    <scope>NUCLEOTIDE SEQUENCE [LARGE SCALE GENOMIC DNA]</scope>
    <source>
        <strain evidence="3 4">CGMCC 1.12662</strain>
    </source>
</reference>